<keyword evidence="1" id="KW-0812">Transmembrane</keyword>
<evidence type="ECO:0000313" key="2">
    <source>
        <dbReference type="EMBL" id="GLI24431.1"/>
    </source>
</evidence>
<reference evidence="3 5" key="2">
    <citation type="submission" date="2023-07" db="EMBL/GenBank/DDBJ databases">
        <title>Genomic Encyclopedia of Type Strains, Phase IV (KMG-IV): sequencing the most valuable type-strain genomes for metagenomic binning, comparative biology and taxonomic classification.</title>
        <authorList>
            <person name="Goeker M."/>
        </authorList>
    </citation>
    <scope>NUCLEOTIDE SEQUENCE [LARGE SCALE GENOMIC DNA]</scope>
    <source>
        <strain evidence="3 5">DSM 338</strain>
    </source>
</reference>
<evidence type="ECO:0000313" key="4">
    <source>
        <dbReference type="Proteomes" id="UP001144397"/>
    </source>
</evidence>
<evidence type="ECO:0000256" key="1">
    <source>
        <dbReference type="SAM" id="Phobius"/>
    </source>
</evidence>
<organism evidence="2 4">
    <name type="scientific">Xanthobacter flavus</name>
    <dbReference type="NCBI Taxonomy" id="281"/>
    <lineage>
        <taxon>Bacteria</taxon>
        <taxon>Pseudomonadati</taxon>
        <taxon>Pseudomonadota</taxon>
        <taxon>Alphaproteobacteria</taxon>
        <taxon>Hyphomicrobiales</taxon>
        <taxon>Xanthobacteraceae</taxon>
        <taxon>Xanthobacter</taxon>
    </lineage>
</organism>
<reference evidence="2" key="1">
    <citation type="submission" date="2022-12" db="EMBL/GenBank/DDBJ databases">
        <title>Reference genome sequencing for broad-spectrum identification of bacterial and archaeal isolates by mass spectrometry.</title>
        <authorList>
            <person name="Sekiguchi Y."/>
            <person name="Tourlousse D.M."/>
        </authorList>
    </citation>
    <scope>NUCLEOTIDE SEQUENCE</scope>
    <source>
        <strain evidence="2">301</strain>
    </source>
</reference>
<keyword evidence="1" id="KW-1133">Transmembrane helix</keyword>
<comment type="caution">
    <text evidence="2">The sequence shown here is derived from an EMBL/GenBank/DDBJ whole genome shotgun (WGS) entry which is preliminary data.</text>
</comment>
<dbReference type="GeneID" id="95764877"/>
<keyword evidence="1" id="KW-0472">Membrane</keyword>
<evidence type="ECO:0000313" key="5">
    <source>
        <dbReference type="Proteomes" id="UP001245370"/>
    </source>
</evidence>
<accession>A0A9W6CL06</accession>
<name>A0A9W6CL06_XANFL</name>
<dbReference type="Proteomes" id="UP001245370">
    <property type="component" value="Unassembled WGS sequence"/>
</dbReference>
<gene>
    <name evidence="3" type="ORF">GGQ86_004440</name>
    <name evidence="2" type="ORF">XFLAVUS301_41050</name>
</gene>
<dbReference type="EMBL" id="BSDO01000007">
    <property type="protein sequence ID" value="GLI24431.1"/>
    <property type="molecule type" value="Genomic_DNA"/>
</dbReference>
<evidence type="ECO:0000313" key="3">
    <source>
        <dbReference type="EMBL" id="MDR6335942.1"/>
    </source>
</evidence>
<dbReference type="AlphaFoldDB" id="A0A9W6CL06"/>
<keyword evidence="5" id="KW-1185">Reference proteome</keyword>
<sequence>MIYILAALLPPVGLLVNGQPISAIINLVMIVPCILLGLIFPLMFLVPSAHAVIAVHMKRTDRRQREVIEAIQRSGGVPPRDWRP</sequence>
<dbReference type="Proteomes" id="UP001144397">
    <property type="component" value="Unassembled WGS sequence"/>
</dbReference>
<proteinExistence type="predicted"/>
<dbReference type="RefSeq" id="WP_168462499.1">
    <property type="nucleotide sequence ID" value="NZ_BSDO01000007.1"/>
</dbReference>
<protein>
    <submittedName>
        <fullName evidence="2">Uncharacterized protein</fullName>
    </submittedName>
</protein>
<dbReference type="EMBL" id="JAVDPY010000009">
    <property type="protein sequence ID" value="MDR6335942.1"/>
    <property type="molecule type" value="Genomic_DNA"/>
</dbReference>
<feature type="transmembrane region" description="Helical" evidence="1">
    <location>
        <begin position="28"/>
        <end position="55"/>
    </location>
</feature>